<keyword evidence="10" id="KW-1185">Reference proteome</keyword>
<dbReference type="Gene3D" id="2.170.270.10">
    <property type="entry name" value="SET domain"/>
    <property type="match status" value="1"/>
</dbReference>
<dbReference type="PROSITE" id="PS50867">
    <property type="entry name" value="PRE_SET"/>
    <property type="match status" value="1"/>
</dbReference>
<evidence type="ECO:0000256" key="3">
    <source>
        <dbReference type="ARBA" id="ARBA00023242"/>
    </source>
</evidence>
<dbReference type="Pfam" id="PF02182">
    <property type="entry name" value="SAD_SRA"/>
    <property type="match status" value="1"/>
</dbReference>
<dbReference type="Pfam" id="PF05033">
    <property type="entry name" value="Pre-SET"/>
    <property type="match status" value="1"/>
</dbReference>
<dbReference type="GO" id="GO:0005634">
    <property type="term" value="C:nucleus"/>
    <property type="evidence" value="ECO:0007669"/>
    <property type="project" value="UniProtKB-SubCell"/>
</dbReference>
<dbReference type="EMBL" id="OOIL02001679">
    <property type="protein sequence ID" value="VFQ77523.1"/>
    <property type="molecule type" value="Genomic_DNA"/>
</dbReference>
<feature type="domain" description="YDG" evidence="8">
    <location>
        <begin position="441"/>
        <end position="586"/>
    </location>
</feature>
<dbReference type="SMART" id="SM00317">
    <property type="entry name" value="SET"/>
    <property type="match status" value="1"/>
</dbReference>
<sequence>MVKPWGRCSDFVDNGYAVPKSRPEFKRRKCGGFRKPLDRHAFLDGNLDQTARRPTETKTYRSRNFSVPQRELKDNEQKLALEAKSSYVTETGVRPKHGVCGWHPSLGRREFFLHGDDSHQKSLVENDEAPRAKAGLEVPKRTLQHNALERPTNYKGVPLKQLQHAFTPLIDEIKSQGSDDSKSYGTSSVAELKMTHGAKSDDVVTRDSVDAESVCSRTGKDDSSSLVSTPQGGVHLKQDFSAAQKLALEMSRLNFESTSEAKISRCQREFCSVLNDESCKMLNVKKNLDSKPQTQCYEKSSALSVGDNLKSSFENNSTVVNPSSQATNGEEEFQFSDKIVVLNTPRTVRVPSDHNVDDEHHRLFYYFADDSHIQELGMARDLIYLVSDLYNVDDSRRRVKEAINLFRYVHSTHSKAYDTETAAMTLKSEKKWVNSEKCFVGHVPGIEIGDEFGLRAELAIVGLHHEFVCGIDFVRLPWHKSETYAVSIVDSGRYDNQQTSPNSFEYVGHGGNPRIDGKKPKDQKMVSGNLALKNNKDKGLPVRVIRGTSGTSGTKAYIYEGLYFVTECWEERAEHGKMVFKYQLQRASPQPTPPSFAQQLKIPHRSSSESRDVSCVLTVVDDISQGKEKSPIRVLSDLYAETLGPFKYTKKMLDPHWYRRSAPPGCDCTNGCSDDSIHCYCAYKNGGKTPYNSQGSVTITAPIIYECGPSCKCPPSCPNRVTQRGLRYTLEIFRKVDGGWGVRSRNFISARSFVCEFVGELPEDDSQQKPEEPDNGEGFVQGIGGSGFKIDAQRWGNVARFINRGPSPNLYVQNVVYDDNYERVPHVTFFSSQNITPLRELIRPV</sequence>
<dbReference type="SMART" id="SM00466">
    <property type="entry name" value="SRA"/>
    <property type="match status" value="1"/>
</dbReference>
<dbReference type="InterPro" id="IPR001214">
    <property type="entry name" value="SET_dom"/>
</dbReference>
<dbReference type="GO" id="GO:0042054">
    <property type="term" value="F:histone methyltransferase activity"/>
    <property type="evidence" value="ECO:0007669"/>
    <property type="project" value="InterPro"/>
</dbReference>
<keyword evidence="2" id="KW-0158">Chromosome</keyword>
<evidence type="ECO:0000256" key="1">
    <source>
        <dbReference type="ARBA" id="ARBA00004286"/>
    </source>
</evidence>
<reference evidence="9 10" key="1">
    <citation type="submission" date="2018-04" db="EMBL/GenBank/DDBJ databases">
        <authorList>
            <person name="Vogel A."/>
        </authorList>
    </citation>
    <scope>NUCLEOTIDE SEQUENCE [LARGE SCALE GENOMIC DNA]</scope>
</reference>
<dbReference type="GO" id="GO:0008270">
    <property type="term" value="F:zinc ion binding"/>
    <property type="evidence" value="ECO:0007669"/>
    <property type="project" value="InterPro"/>
</dbReference>
<dbReference type="PANTHER" id="PTHR45660">
    <property type="entry name" value="HISTONE-LYSINE N-METHYLTRANSFERASE SETMAR"/>
    <property type="match status" value="1"/>
</dbReference>
<evidence type="ECO:0000313" key="9">
    <source>
        <dbReference type="EMBL" id="VFQ77523.1"/>
    </source>
</evidence>
<dbReference type="OrthoDB" id="5792673at2759"/>
<evidence type="ECO:0000313" key="10">
    <source>
        <dbReference type="Proteomes" id="UP000595140"/>
    </source>
</evidence>
<name>A0A484LM35_9ASTE</name>
<feature type="domain" description="SET" evidence="6">
    <location>
        <begin position="728"/>
        <end position="845"/>
    </location>
</feature>
<evidence type="ECO:0000259" key="6">
    <source>
        <dbReference type="PROSITE" id="PS50280"/>
    </source>
</evidence>
<dbReference type="PROSITE" id="PS51015">
    <property type="entry name" value="YDG"/>
    <property type="match status" value="1"/>
</dbReference>
<dbReference type="Gene3D" id="2.30.280.10">
    <property type="entry name" value="SRA-YDG"/>
    <property type="match status" value="1"/>
</dbReference>
<dbReference type="SUPFAM" id="SSF88697">
    <property type="entry name" value="PUA domain-like"/>
    <property type="match status" value="1"/>
</dbReference>
<evidence type="ECO:0000259" key="7">
    <source>
        <dbReference type="PROSITE" id="PS50867"/>
    </source>
</evidence>
<dbReference type="InterPro" id="IPR036987">
    <property type="entry name" value="SRA-YDG_sf"/>
</dbReference>
<evidence type="ECO:0000256" key="5">
    <source>
        <dbReference type="SAM" id="MobiDB-lite"/>
    </source>
</evidence>
<evidence type="ECO:0000256" key="4">
    <source>
        <dbReference type="PROSITE-ProRule" id="PRU00358"/>
    </source>
</evidence>
<accession>A0A484LM35</accession>
<dbReference type="InterPro" id="IPR015947">
    <property type="entry name" value="PUA-like_sf"/>
</dbReference>
<evidence type="ECO:0008006" key="11">
    <source>
        <dbReference type="Google" id="ProtNLM"/>
    </source>
</evidence>
<dbReference type="InterPro" id="IPR046341">
    <property type="entry name" value="SET_dom_sf"/>
</dbReference>
<feature type="region of interest" description="Disordered" evidence="5">
    <location>
        <begin position="499"/>
        <end position="522"/>
    </location>
</feature>
<dbReference type="GO" id="GO:0003690">
    <property type="term" value="F:double-stranded DNA binding"/>
    <property type="evidence" value="ECO:0007669"/>
    <property type="project" value="TreeGrafter"/>
</dbReference>
<evidence type="ECO:0000256" key="2">
    <source>
        <dbReference type="ARBA" id="ARBA00022454"/>
    </source>
</evidence>
<dbReference type="PANTHER" id="PTHR45660:SF86">
    <property type="entry name" value="HISTONE-LYSINE N-METHYLTRANSFERASE, H3 LYSINE-9 SPECIFIC SUVH6-LIKE"/>
    <property type="match status" value="1"/>
</dbReference>
<comment type="subcellular location">
    <subcellularLocation>
        <location evidence="1">Chromosome</location>
    </subcellularLocation>
    <subcellularLocation>
        <location evidence="4">Nucleus</location>
    </subcellularLocation>
</comment>
<gene>
    <name evidence="9" type="ORF">CCAM_LOCUS19299</name>
</gene>
<organism evidence="9 10">
    <name type="scientific">Cuscuta campestris</name>
    <dbReference type="NCBI Taxonomy" id="132261"/>
    <lineage>
        <taxon>Eukaryota</taxon>
        <taxon>Viridiplantae</taxon>
        <taxon>Streptophyta</taxon>
        <taxon>Embryophyta</taxon>
        <taxon>Tracheophyta</taxon>
        <taxon>Spermatophyta</taxon>
        <taxon>Magnoliopsida</taxon>
        <taxon>eudicotyledons</taxon>
        <taxon>Gunneridae</taxon>
        <taxon>Pentapetalae</taxon>
        <taxon>asterids</taxon>
        <taxon>lamiids</taxon>
        <taxon>Solanales</taxon>
        <taxon>Convolvulaceae</taxon>
        <taxon>Cuscuteae</taxon>
        <taxon>Cuscuta</taxon>
        <taxon>Cuscuta subgen. Grammica</taxon>
        <taxon>Cuscuta sect. Cleistogrammica</taxon>
    </lineage>
</organism>
<dbReference type="InterPro" id="IPR051357">
    <property type="entry name" value="H3K9_HMTase_SUVAR3-9"/>
</dbReference>
<dbReference type="SUPFAM" id="SSF82199">
    <property type="entry name" value="SET domain"/>
    <property type="match status" value="1"/>
</dbReference>
<evidence type="ECO:0000259" key="8">
    <source>
        <dbReference type="PROSITE" id="PS51015"/>
    </source>
</evidence>
<dbReference type="GO" id="GO:0005694">
    <property type="term" value="C:chromosome"/>
    <property type="evidence" value="ECO:0007669"/>
    <property type="project" value="UniProtKB-SubCell"/>
</dbReference>
<dbReference type="PROSITE" id="PS50280">
    <property type="entry name" value="SET"/>
    <property type="match status" value="1"/>
</dbReference>
<proteinExistence type="predicted"/>
<dbReference type="Proteomes" id="UP000595140">
    <property type="component" value="Unassembled WGS sequence"/>
</dbReference>
<feature type="domain" description="Pre-SET" evidence="7">
    <location>
        <begin position="664"/>
        <end position="725"/>
    </location>
</feature>
<protein>
    <recommendedName>
        <fullName evidence="11">YDG domain-containing protein</fullName>
    </recommendedName>
</protein>
<dbReference type="InterPro" id="IPR007728">
    <property type="entry name" value="Pre-SET_dom"/>
</dbReference>
<dbReference type="AlphaFoldDB" id="A0A484LM35"/>
<dbReference type="SMART" id="SM00468">
    <property type="entry name" value="PreSET"/>
    <property type="match status" value="1"/>
</dbReference>
<keyword evidence="3 4" id="KW-0539">Nucleus</keyword>
<dbReference type="Pfam" id="PF00856">
    <property type="entry name" value="SET"/>
    <property type="match status" value="1"/>
</dbReference>
<dbReference type="InterPro" id="IPR003105">
    <property type="entry name" value="SRA_YDG"/>
</dbReference>